<feature type="transmembrane region" description="Helical" evidence="5">
    <location>
        <begin position="240"/>
        <end position="256"/>
    </location>
</feature>
<keyword evidence="3 5" id="KW-1133">Transmembrane helix</keyword>
<proteinExistence type="predicted"/>
<feature type="transmembrane region" description="Helical" evidence="5">
    <location>
        <begin position="76"/>
        <end position="94"/>
    </location>
</feature>
<comment type="caution">
    <text evidence="7">The sequence shown here is derived from an EMBL/GenBank/DDBJ whole genome shotgun (WGS) entry which is preliminary data.</text>
</comment>
<dbReference type="Pfam" id="PF04932">
    <property type="entry name" value="Wzy_C"/>
    <property type="match status" value="1"/>
</dbReference>
<feature type="transmembrane region" description="Helical" evidence="5">
    <location>
        <begin position="464"/>
        <end position="482"/>
    </location>
</feature>
<feature type="transmembrane region" description="Helical" evidence="5">
    <location>
        <begin position="16"/>
        <end position="47"/>
    </location>
</feature>
<keyword evidence="7" id="KW-0436">Ligase</keyword>
<dbReference type="PANTHER" id="PTHR37422">
    <property type="entry name" value="TEICHURONIC ACID BIOSYNTHESIS PROTEIN TUAE"/>
    <property type="match status" value="1"/>
</dbReference>
<gene>
    <name evidence="7" type="ORF">P9B03_04620</name>
</gene>
<sequence length="492" mass="56141">MKDLSVKIGKQEWLEIALAIAVLIAATIIPSKIALISTAVFFTLFAFFKPFQSLVILIPYVIFRSFFIELNPGMKLIGDLITFVVLVRLLLFNIKNFKAFFHFKKFELAFFLFLIFGAVIGYVNGVSLGSILFQVRTFLIMYLLYYVLSRSKLPANFFTKLAWITLLSGIVLFVQGIVEKLSMRMLWMPEVWTQKVLSSTNFVRIYGLLNNPNSLALVMFFAICAAAFLRFVYKDGQYKYVFIVSQVAFTGMLLLTLSRGAWIASVTFVVLFILLARNWKMLKNIVLTFVAAILLVYLPTNFGLQYLQSQGLENEVAPEDIGGGISNRFAETIDEDNLALMNESGRVFYIKKGIEVLKDYPITGAGFGTFGGSATLSYDSPIYEKYNIRSDIYGGKNFYSDNQYIQVIAETGAVGVLLFAGFLLLMVWMFWKERRATFGQYMFALWFATGVCGFFYNIWELKVYTMFFFMIFAIFASNRHLYPMLDLNKDGE</sequence>
<dbReference type="EMBL" id="JARSFG010000006">
    <property type="protein sequence ID" value="MEC1177759.1"/>
    <property type="molecule type" value="Genomic_DNA"/>
</dbReference>
<feature type="transmembrane region" description="Helical" evidence="5">
    <location>
        <begin position="262"/>
        <end position="279"/>
    </location>
</feature>
<evidence type="ECO:0000313" key="7">
    <source>
        <dbReference type="EMBL" id="MEC1177759.1"/>
    </source>
</evidence>
<keyword evidence="4 5" id="KW-0472">Membrane</keyword>
<reference evidence="7 8" key="1">
    <citation type="submission" date="2023-03" db="EMBL/GenBank/DDBJ databases">
        <title>Bacillus Genome Sequencing.</title>
        <authorList>
            <person name="Dunlap C."/>
        </authorList>
    </citation>
    <scope>NUCLEOTIDE SEQUENCE [LARGE SCALE GENOMIC DNA]</scope>
    <source>
        <strain evidence="7 8">B-59205</strain>
    </source>
</reference>
<dbReference type="InterPro" id="IPR051533">
    <property type="entry name" value="WaaL-like"/>
</dbReference>
<keyword evidence="2 5" id="KW-0812">Transmembrane</keyword>
<evidence type="ECO:0000313" key="8">
    <source>
        <dbReference type="Proteomes" id="UP001344888"/>
    </source>
</evidence>
<organism evidence="7 8">
    <name type="scientific">Metasolibacillus meyeri</name>
    <dbReference type="NCBI Taxonomy" id="1071052"/>
    <lineage>
        <taxon>Bacteria</taxon>
        <taxon>Bacillati</taxon>
        <taxon>Bacillota</taxon>
        <taxon>Bacilli</taxon>
        <taxon>Bacillales</taxon>
        <taxon>Caryophanaceae</taxon>
        <taxon>Metasolibacillus</taxon>
    </lineage>
</organism>
<evidence type="ECO:0000256" key="3">
    <source>
        <dbReference type="ARBA" id="ARBA00022989"/>
    </source>
</evidence>
<dbReference type="PANTHER" id="PTHR37422:SF13">
    <property type="entry name" value="LIPOPOLYSACCHARIDE BIOSYNTHESIS PROTEIN PA4999-RELATED"/>
    <property type="match status" value="1"/>
</dbReference>
<accession>A0AAW9NR07</accession>
<feature type="transmembrane region" description="Helical" evidence="5">
    <location>
        <begin position="214"/>
        <end position="233"/>
    </location>
</feature>
<dbReference type="InterPro" id="IPR007016">
    <property type="entry name" value="O-antigen_ligase-rel_domated"/>
</dbReference>
<dbReference type="RefSeq" id="WP_326122217.1">
    <property type="nucleotide sequence ID" value="NZ_JARSFG010000006.1"/>
</dbReference>
<feature type="transmembrane region" description="Helical" evidence="5">
    <location>
        <begin position="106"/>
        <end position="125"/>
    </location>
</feature>
<evidence type="ECO:0000259" key="6">
    <source>
        <dbReference type="Pfam" id="PF04932"/>
    </source>
</evidence>
<feature type="transmembrane region" description="Helical" evidence="5">
    <location>
        <begin position="131"/>
        <end position="149"/>
    </location>
</feature>
<feature type="transmembrane region" description="Helical" evidence="5">
    <location>
        <begin position="438"/>
        <end position="458"/>
    </location>
</feature>
<name>A0AAW9NR07_9BACL</name>
<feature type="transmembrane region" description="Helical" evidence="5">
    <location>
        <begin position="161"/>
        <end position="178"/>
    </location>
</feature>
<evidence type="ECO:0000256" key="1">
    <source>
        <dbReference type="ARBA" id="ARBA00004141"/>
    </source>
</evidence>
<feature type="transmembrane region" description="Helical" evidence="5">
    <location>
        <begin position="286"/>
        <end position="307"/>
    </location>
</feature>
<dbReference type="AlphaFoldDB" id="A0AAW9NR07"/>
<dbReference type="GO" id="GO:0016020">
    <property type="term" value="C:membrane"/>
    <property type="evidence" value="ECO:0007669"/>
    <property type="project" value="UniProtKB-SubCell"/>
</dbReference>
<keyword evidence="8" id="KW-1185">Reference proteome</keyword>
<comment type="subcellular location">
    <subcellularLocation>
        <location evidence="1">Membrane</location>
        <topology evidence="1">Multi-pass membrane protein</topology>
    </subcellularLocation>
</comment>
<dbReference type="GO" id="GO:0016874">
    <property type="term" value="F:ligase activity"/>
    <property type="evidence" value="ECO:0007669"/>
    <property type="project" value="UniProtKB-KW"/>
</dbReference>
<evidence type="ECO:0000256" key="4">
    <source>
        <dbReference type="ARBA" id="ARBA00023136"/>
    </source>
</evidence>
<feature type="domain" description="O-antigen ligase-related" evidence="6">
    <location>
        <begin position="247"/>
        <end position="420"/>
    </location>
</feature>
<feature type="transmembrane region" description="Helical" evidence="5">
    <location>
        <begin position="404"/>
        <end position="431"/>
    </location>
</feature>
<evidence type="ECO:0000256" key="5">
    <source>
        <dbReference type="SAM" id="Phobius"/>
    </source>
</evidence>
<evidence type="ECO:0000256" key="2">
    <source>
        <dbReference type="ARBA" id="ARBA00022692"/>
    </source>
</evidence>
<protein>
    <submittedName>
        <fullName evidence="7">O-antigen ligase family protein</fullName>
    </submittedName>
</protein>
<dbReference type="Proteomes" id="UP001344888">
    <property type="component" value="Unassembled WGS sequence"/>
</dbReference>